<organism evidence="1 2">
    <name type="scientific">Pararhodobacter zhoushanensis</name>
    <dbReference type="NCBI Taxonomy" id="2479545"/>
    <lineage>
        <taxon>Bacteria</taxon>
        <taxon>Pseudomonadati</taxon>
        <taxon>Pseudomonadota</taxon>
        <taxon>Alphaproteobacteria</taxon>
        <taxon>Rhodobacterales</taxon>
        <taxon>Paracoccaceae</taxon>
        <taxon>Pararhodobacter</taxon>
    </lineage>
</organism>
<dbReference type="RefSeq" id="WP_264504435.1">
    <property type="nucleotide sequence ID" value="NZ_JAPDFL010000001.1"/>
</dbReference>
<comment type="caution">
    <text evidence="1">The sequence shown here is derived from an EMBL/GenBank/DDBJ whole genome shotgun (WGS) entry which is preliminary data.</text>
</comment>
<evidence type="ECO:0000313" key="2">
    <source>
        <dbReference type="Proteomes" id="UP001208938"/>
    </source>
</evidence>
<proteinExistence type="predicted"/>
<dbReference type="EMBL" id="JAPDFL010000001">
    <property type="protein sequence ID" value="MCW1931310.1"/>
    <property type="molecule type" value="Genomic_DNA"/>
</dbReference>
<sequence length="208" mass="22918">MSILAAGAAAAGPWPREVGGIFLSTTSTLPAAGDWRPLQTETYAEFGLRRRVTLGGSFTITTQLDQANVFARWHPPDLPGGLVWGVTAGVRYEPWRAVTYRLMTGLDLGRGFDTTRGNLWMRGGVRLYQGTGYFGRELDTDLSSQIGWRGDRWLALFGVSHATTRYGRYTRLRPAVGVRLGPMMLVAEGVVPPGERIEAVRLSVWSNF</sequence>
<keyword evidence="2" id="KW-1185">Reference proteome</keyword>
<reference evidence="1 2" key="1">
    <citation type="submission" date="2022-10" db="EMBL/GenBank/DDBJ databases">
        <title>Pararhodobacter sp. nov., isolated from marine algae.</title>
        <authorList>
            <person name="Choi B.J."/>
            <person name="Kim J.M."/>
            <person name="Lee J.K."/>
            <person name="Choi D.G."/>
            <person name="Jeon C.O."/>
        </authorList>
    </citation>
    <scope>NUCLEOTIDE SEQUENCE [LARGE SCALE GENOMIC DNA]</scope>
    <source>
        <strain evidence="1 2">ZQ420</strain>
    </source>
</reference>
<name>A0ABT3GUW9_9RHOB</name>
<protein>
    <recommendedName>
        <fullName evidence="3">Cellulose biosynthesis protein BcsS</fullName>
    </recommendedName>
</protein>
<evidence type="ECO:0008006" key="3">
    <source>
        <dbReference type="Google" id="ProtNLM"/>
    </source>
</evidence>
<accession>A0ABT3GUW9</accession>
<dbReference type="Proteomes" id="UP001208938">
    <property type="component" value="Unassembled WGS sequence"/>
</dbReference>
<evidence type="ECO:0000313" key="1">
    <source>
        <dbReference type="EMBL" id="MCW1931310.1"/>
    </source>
</evidence>
<gene>
    <name evidence="1" type="ORF">OKW52_03260</name>
</gene>